<keyword evidence="1" id="KW-1133">Transmembrane helix</keyword>
<dbReference type="Pfam" id="PF13240">
    <property type="entry name" value="Zn_Ribbon_1"/>
    <property type="match status" value="1"/>
</dbReference>
<evidence type="ECO:0000313" key="3">
    <source>
        <dbReference type="EMBL" id="PSR31495.1"/>
    </source>
</evidence>
<evidence type="ECO:0000259" key="2">
    <source>
        <dbReference type="Pfam" id="PF13240"/>
    </source>
</evidence>
<dbReference type="InterPro" id="IPR026870">
    <property type="entry name" value="Zinc_ribbon_dom"/>
</dbReference>
<protein>
    <recommendedName>
        <fullName evidence="2">Zinc-ribbon domain-containing protein</fullName>
    </recommendedName>
</protein>
<accession>A0A2T2XAH5</accession>
<feature type="domain" description="Zinc-ribbon" evidence="2">
    <location>
        <begin position="3"/>
        <end position="25"/>
    </location>
</feature>
<feature type="transmembrane region" description="Helical" evidence="1">
    <location>
        <begin position="92"/>
        <end position="111"/>
    </location>
</feature>
<sequence length="146" mass="15687">MVYCRHCGDQIPVDSVFCPSCGHNLLPSGSSSTDPIAEGPVLTNSTLDKSTEQPNWIEKMKTSGARRYLKSTLSVIRFDWVGHRTSRLSTSLVLLSGSFAFSLVGFLWSLFGHQGGVSWIAFGIVLGLGAVYTKEPPNGGPPKITG</sequence>
<keyword evidence="1" id="KW-0472">Membrane</keyword>
<comment type="caution">
    <text evidence="3">The sequence shown here is derived from an EMBL/GenBank/DDBJ whole genome shotgun (WGS) entry which is preliminary data.</text>
</comment>
<dbReference type="EMBL" id="PXYT01000002">
    <property type="protein sequence ID" value="PSR31495.1"/>
    <property type="molecule type" value="Genomic_DNA"/>
</dbReference>
<gene>
    <name evidence="3" type="ORF">C7B43_02025</name>
</gene>
<reference evidence="3 4" key="1">
    <citation type="journal article" date="2014" name="BMC Genomics">
        <title>Comparison of environmental and isolate Sulfobacillus genomes reveals diverse carbon, sulfur, nitrogen, and hydrogen metabolisms.</title>
        <authorList>
            <person name="Justice N.B."/>
            <person name="Norman A."/>
            <person name="Brown C.T."/>
            <person name="Singh A."/>
            <person name="Thomas B.C."/>
            <person name="Banfield J.F."/>
        </authorList>
    </citation>
    <scope>NUCLEOTIDE SEQUENCE [LARGE SCALE GENOMIC DNA]</scope>
    <source>
        <strain evidence="3">AMDSBA1</strain>
    </source>
</reference>
<keyword evidence="1" id="KW-0812">Transmembrane</keyword>
<name>A0A2T2XAH5_9FIRM</name>
<dbReference type="Proteomes" id="UP000242699">
    <property type="component" value="Unassembled WGS sequence"/>
</dbReference>
<evidence type="ECO:0000256" key="1">
    <source>
        <dbReference type="SAM" id="Phobius"/>
    </source>
</evidence>
<feature type="transmembrane region" description="Helical" evidence="1">
    <location>
        <begin position="117"/>
        <end position="133"/>
    </location>
</feature>
<proteinExistence type="predicted"/>
<dbReference type="AlphaFoldDB" id="A0A2T2XAH5"/>
<organism evidence="3 4">
    <name type="scientific">Sulfobacillus benefaciens</name>
    <dbReference type="NCBI Taxonomy" id="453960"/>
    <lineage>
        <taxon>Bacteria</taxon>
        <taxon>Bacillati</taxon>
        <taxon>Bacillota</taxon>
        <taxon>Clostridia</taxon>
        <taxon>Eubacteriales</taxon>
        <taxon>Clostridiales Family XVII. Incertae Sedis</taxon>
        <taxon>Sulfobacillus</taxon>
    </lineage>
</organism>
<evidence type="ECO:0000313" key="4">
    <source>
        <dbReference type="Proteomes" id="UP000242699"/>
    </source>
</evidence>